<comment type="caution">
    <text evidence="2">The sequence shown here is derived from an EMBL/GenBank/DDBJ whole genome shotgun (WGS) entry which is preliminary data.</text>
</comment>
<name>A0AAW0A2W5_9AGAR</name>
<dbReference type="SUPFAM" id="SSF52047">
    <property type="entry name" value="RNI-like"/>
    <property type="match status" value="1"/>
</dbReference>
<evidence type="ECO:0008006" key="4">
    <source>
        <dbReference type="Google" id="ProtNLM"/>
    </source>
</evidence>
<reference evidence="2 3" key="1">
    <citation type="journal article" date="2024" name="J Genomics">
        <title>Draft genome sequencing and assembly of Favolaschia claudopus CIRM-BRFM 2984 isolated from oak limbs.</title>
        <authorList>
            <person name="Navarro D."/>
            <person name="Drula E."/>
            <person name="Chaduli D."/>
            <person name="Cazenave R."/>
            <person name="Ahrendt S."/>
            <person name="Wang J."/>
            <person name="Lipzen A."/>
            <person name="Daum C."/>
            <person name="Barry K."/>
            <person name="Grigoriev I.V."/>
            <person name="Favel A."/>
            <person name="Rosso M.N."/>
            <person name="Martin F."/>
        </authorList>
    </citation>
    <scope>NUCLEOTIDE SEQUENCE [LARGE SCALE GENOMIC DNA]</scope>
    <source>
        <strain evidence="2 3">CIRM-BRFM 2984</strain>
    </source>
</reference>
<feature type="compositionally biased region" description="Acidic residues" evidence="1">
    <location>
        <begin position="491"/>
        <end position="500"/>
    </location>
</feature>
<feature type="compositionally biased region" description="Acidic residues" evidence="1">
    <location>
        <begin position="473"/>
        <end position="483"/>
    </location>
</feature>
<dbReference type="AlphaFoldDB" id="A0AAW0A2W5"/>
<keyword evidence="3" id="KW-1185">Reference proteome</keyword>
<dbReference type="EMBL" id="JAWWNJ010000088">
    <property type="protein sequence ID" value="KAK7000515.1"/>
    <property type="molecule type" value="Genomic_DNA"/>
</dbReference>
<feature type="region of interest" description="Disordered" evidence="1">
    <location>
        <begin position="465"/>
        <end position="500"/>
    </location>
</feature>
<evidence type="ECO:0000256" key="1">
    <source>
        <dbReference type="SAM" id="MobiDB-lite"/>
    </source>
</evidence>
<organism evidence="2 3">
    <name type="scientific">Favolaschia claudopus</name>
    <dbReference type="NCBI Taxonomy" id="2862362"/>
    <lineage>
        <taxon>Eukaryota</taxon>
        <taxon>Fungi</taxon>
        <taxon>Dikarya</taxon>
        <taxon>Basidiomycota</taxon>
        <taxon>Agaricomycotina</taxon>
        <taxon>Agaricomycetes</taxon>
        <taxon>Agaricomycetidae</taxon>
        <taxon>Agaricales</taxon>
        <taxon>Marasmiineae</taxon>
        <taxon>Mycenaceae</taxon>
        <taxon>Favolaschia</taxon>
    </lineage>
</organism>
<sequence>MALVPNEVWLHIFSLVSDQRSLRAIALSSRQFYNLALPELLRIVAWHSVEKAEAHLDFFETRVDCRNIPTKLGLTLTSASVTQLDSITAIVDRMTWFANLDTLYFANAHLSNSFYTVLVQLPRLRNLSLHACHLASPPLAVLPNLSPNPSSPAVNLDIPVTHLTVADLSALGPVHIHTIYRHLLAQLQNLVSLTLKDQYPVLVELLPALTSLSICALSDEHAVSLLNERFLPSIAANLLHLRVDVADVPPDSRRPVELVEISAPSLQSFTGSLYLANCLLRTAPNLSSITISTVVKKTQDALAFIETASAAPIEDIELRVEDWDDEVLLAITHRLPSCRRVKLFFYYSQPSDDFLFHLGVQHLPSLPYLHTLHVHAVPIPPPSPVHQFRRRLDAITRTRENTNDDTSTAARIRAVDPEEESCEEYLAVWKKYNPKLRAVKFVKGREWRREGEGGRLFVWSLQDVGERDGEGAGVEEEEEEGSEYEYGSLDGEFEGDSEEE</sequence>
<dbReference type="Gene3D" id="3.80.10.10">
    <property type="entry name" value="Ribonuclease Inhibitor"/>
    <property type="match status" value="1"/>
</dbReference>
<evidence type="ECO:0000313" key="3">
    <source>
        <dbReference type="Proteomes" id="UP001362999"/>
    </source>
</evidence>
<dbReference type="InterPro" id="IPR032675">
    <property type="entry name" value="LRR_dom_sf"/>
</dbReference>
<accession>A0AAW0A2W5</accession>
<dbReference type="Proteomes" id="UP001362999">
    <property type="component" value="Unassembled WGS sequence"/>
</dbReference>
<gene>
    <name evidence="2" type="ORF">R3P38DRAFT_2651168</name>
</gene>
<proteinExistence type="predicted"/>
<evidence type="ECO:0000313" key="2">
    <source>
        <dbReference type="EMBL" id="KAK7000515.1"/>
    </source>
</evidence>
<protein>
    <recommendedName>
        <fullName evidence="4">F-box domain-containing protein</fullName>
    </recommendedName>
</protein>